<dbReference type="AlphaFoldDB" id="A0A6J4T4Q9"/>
<dbReference type="PANTHER" id="PTHR48098">
    <property type="entry name" value="ENTEROCHELIN ESTERASE-RELATED"/>
    <property type="match status" value="1"/>
</dbReference>
<dbReference type="SUPFAM" id="SSF53474">
    <property type="entry name" value="alpha/beta-Hydrolases"/>
    <property type="match status" value="1"/>
</dbReference>
<protein>
    <recommendedName>
        <fullName evidence="3">Esterase</fullName>
    </recommendedName>
</protein>
<dbReference type="InterPro" id="IPR000801">
    <property type="entry name" value="Esterase-like"/>
</dbReference>
<dbReference type="RefSeq" id="WP_294173591.1">
    <property type="nucleotide sequence ID" value="NZ_CADCVZ010000036.1"/>
</dbReference>
<feature type="chain" id="PRO_5026786746" description="Esterase" evidence="1">
    <location>
        <begin position="21"/>
        <end position="302"/>
    </location>
</feature>
<dbReference type="PANTHER" id="PTHR48098:SF6">
    <property type="entry name" value="FERRI-BACILLIBACTIN ESTERASE BESA"/>
    <property type="match status" value="1"/>
</dbReference>
<organism evidence="2">
    <name type="scientific">uncultured Sphingomonas sp</name>
    <dbReference type="NCBI Taxonomy" id="158754"/>
    <lineage>
        <taxon>Bacteria</taxon>
        <taxon>Pseudomonadati</taxon>
        <taxon>Pseudomonadota</taxon>
        <taxon>Alphaproteobacteria</taxon>
        <taxon>Sphingomonadales</taxon>
        <taxon>Sphingomonadaceae</taxon>
        <taxon>Sphingomonas</taxon>
        <taxon>environmental samples</taxon>
    </lineage>
</organism>
<proteinExistence type="predicted"/>
<evidence type="ECO:0000256" key="1">
    <source>
        <dbReference type="SAM" id="SignalP"/>
    </source>
</evidence>
<reference evidence="2" key="1">
    <citation type="submission" date="2020-02" db="EMBL/GenBank/DDBJ databases">
        <authorList>
            <person name="Meier V. D."/>
        </authorList>
    </citation>
    <scope>NUCLEOTIDE SEQUENCE</scope>
    <source>
        <strain evidence="2">AVDCRST_MAG09</strain>
    </source>
</reference>
<feature type="signal peptide" evidence="1">
    <location>
        <begin position="1"/>
        <end position="20"/>
    </location>
</feature>
<keyword evidence="1" id="KW-0732">Signal</keyword>
<evidence type="ECO:0000313" key="2">
    <source>
        <dbReference type="EMBL" id="CAA9513373.1"/>
    </source>
</evidence>
<dbReference type="InterPro" id="IPR029058">
    <property type="entry name" value="AB_hydrolase_fold"/>
</dbReference>
<accession>A0A6J4T4Q9</accession>
<dbReference type="InterPro" id="IPR050583">
    <property type="entry name" value="Mycobacterial_A85_antigen"/>
</dbReference>
<dbReference type="EMBL" id="CADCVZ010000036">
    <property type="protein sequence ID" value="CAA9513373.1"/>
    <property type="molecule type" value="Genomic_DNA"/>
</dbReference>
<dbReference type="Pfam" id="PF00756">
    <property type="entry name" value="Esterase"/>
    <property type="match status" value="1"/>
</dbReference>
<dbReference type="Gene3D" id="3.40.50.1820">
    <property type="entry name" value="alpha/beta hydrolase"/>
    <property type="match status" value="1"/>
</dbReference>
<sequence length="302" mass="34236">MRGWLLALLLWLALAAPAHARDEGHFISHEVPSAFVPQATVTVWLPPGYARETRRRYPVVYMHDGQNLFFKERSGYNKIWAADRSALRLIADRKTRPFIIVGVDHPGKERYQRYFPVKVAEPLLRAGIESSAGPLKGDAYLRFLADELKPLMDRIYRTRPQARHTAVAGSSMGGLISLYALTERPDVFGKAAAVSTHFALIGPDDLAKAPGLGETIKGAWRVYLYNQLRAPRGRKLWMDHGTATLDAHYAPYQQVIDAEAKRLGWRQGRDFESRVYQGAEHDENAWAARLDEIFGWLLSDWK</sequence>
<evidence type="ECO:0008006" key="3">
    <source>
        <dbReference type="Google" id="ProtNLM"/>
    </source>
</evidence>
<name>A0A6J4T4Q9_9SPHN</name>
<gene>
    <name evidence="2" type="ORF">AVDCRST_MAG09-1763</name>
</gene>